<dbReference type="Pfam" id="PF07714">
    <property type="entry name" value="PK_Tyr_Ser-Thr"/>
    <property type="match status" value="1"/>
</dbReference>
<accession>A0AAN9PXL6</accession>
<dbReference type="InterPro" id="IPR002902">
    <property type="entry name" value="GNK2"/>
</dbReference>
<protein>
    <recommendedName>
        <fullName evidence="8">Gnk2-homologous domain-containing protein</fullName>
    </recommendedName>
</protein>
<dbReference type="InterPro" id="IPR001245">
    <property type="entry name" value="Ser-Thr/Tyr_kinase_cat_dom"/>
</dbReference>
<evidence type="ECO:0000256" key="3">
    <source>
        <dbReference type="ARBA" id="ARBA00022729"/>
    </source>
</evidence>
<dbReference type="GO" id="GO:0004672">
    <property type="term" value="F:protein kinase activity"/>
    <property type="evidence" value="ECO:0007669"/>
    <property type="project" value="InterPro"/>
</dbReference>
<dbReference type="Gene3D" id="1.10.510.10">
    <property type="entry name" value="Transferase(Phosphotransferase) domain 1"/>
    <property type="match status" value="1"/>
</dbReference>
<dbReference type="Proteomes" id="UP001367508">
    <property type="component" value="Unassembled WGS sequence"/>
</dbReference>
<dbReference type="InterPro" id="IPR011009">
    <property type="entry name" value="Kinase-like_dom_sf"/>
</dbReference>
<evidence type="ECO:0000256" key="7">
    <source>
        <dbReference type="SAM" id="SignalP"/>
    </source>
</evidence>
<dbReference type="EMBL" id="JAYMYQ010000009">
    <property type="protein sequence ID" value="KAK7314057.1"/>
    <property type="molecule type" value="Genomic_DNA"/>
</dbReference>
<name>A0AAN9PXL6_CANGL</name>
<evidence type="ECO:0000256" key="4">
    <source>
        <dbReference type="ARBA" id="ARBA00022737"/>
    </source>
</evidence>
<dbReference type="PANTHER" id="PTHR32411">
    <property type="entry name" value="CYSTEINE-RICH REPEAT SECRETORY PROTEIN 38-RELATED"/>
    <property type="match status" value="1"/>
</dbReference>
<keyword evidence="4" id="KW-0677">Repeat</keyword>
<proteinExistence type="inferred from homology"/>
<dbReference type="PANTHER" id="PTHR32411:SF43">
    <property type="entry name" value="CYSTEINE-RICH REPEAT SECRETORY PROTEIN 38"/>
    <property type="match status" value="1"/>
</dbReference>
<dbReference type="FunFam" id="3.30.430.20:FF:000016">
    <property type="entry name" value="Cysteine-rich receptor-like protein kinase 10"/>
    <property type="match status" value="1"/>
</dbReference>
<comment type="subcellular location">
    <subcellularLocation>
        <location evidence="1">Secreted</location>
    </subcellularLocation>
</comment>
<evidence type="ECO:0000256" key="5">
    <source>
        <dbReference type="ARBA" id="ARBA00023180"/>
    </source>
</evidence>
<comment type="caution">
    <text evidence="9">The sequence shown here is derived from an EMBL/GenBank/DDBJ whole genome shotgun (WGS) entry which is preliminary data.</text>
</comment>
<dbReference type="InterPro" id="IPR038408">
    <property type="entry name" value="GNK2_sf"/>
</dbReference>
<gene>
    <name evidence="9" type="ORF">VNO77_39265</name>
</gene>
<evidence type="ECO:0000256" key="1">
    <source>
        <dbReference type="ARBA" id="ARBA00004613"/>
    </source>
</evidence>
<feature type="chain" id="PRO_5042994385" description="Gnk2-homologous domain-containing protein" evidence="7">
    <location>
        <begin position="30"/>
        <end position="395"/>
    </location>
</feature>
<dbReference type="Gene3D" id="3.30.200.20">
    <property type="entry name" value="Phosphorylase Kinase, domain 1"/>
    <property type="match status" value="1"/>
</dbReference>
<dbReference type="AlphaFoldDB" id="A0AAN9PXL6"/>
<evidence type="ECO:0000256" key="2">
    <source>
        <dbReference type="ARBA" id="ARBA00022525"/>
    </source>
</evidence>
<feature type="signal peptide" evidence="7">
    <location>
        <begin position="1"/>
        <end position="29"/>
    </location>
</feature>
<dbReference type="InterPro" id="IPR050581">
    <property type="entry name" value="CRR_secretory_protein"/>
</dbReference>
<evidence type="ECO:0000313" key="10">
    <source>
        <dbReference type="Proteomes" id="UP001367508"/>
    </source>
</evidence>
<evidence type="ECO:0000256" key="6">
    <source>
        <dbReference type="ARBA" id="ARBA00038515"/>
    </source>
</evidence>
<reference evidence="9 10" key="1">
    <citation type="submission" date="2024-01" db="EMBL/GenBank/DDBJ databases">
        <title>The genomes of 5 underutilized Papilionoideae crops provide insights into root nodulation and disease resistanc.</title>
        <authorList>
            <person name="Jiang F."/>
        </authorList>
    </citation>
    <scope>NUCLEOTIDE SEQUENCE [LARGE SCALE GENOMIC DNA]</scope>
    <source>
        <strain evidence="9">LVBAO_FW01</strain>
        <tissue evidence="9">Leaves</tissue>
    </source>
</reference>
<dbReference type="GO" id="GO:0005576">
    <property type="term" value="C:extracellular region"/>
    <property type="evidence" value="ECO:0007669"/>
    <property type="project" value="UniProtKB-SubCell"/>
</dbReference>
<keyword evidence="10" id="KW-1185">Reference proteome</keyword>
<dbReference type="CDD" id="cd23509">
    <property type="entry name" value="Gnk2-like"/>
    <property type="match status" value="2"/>
</dbReference>
<dbReference type="Gene3D" id="3.30.430.20">
    <property type="entry name" value="Gnk2 domain, C-X8-C-X2-C motif"/>
    <property type="match status" value="2"/>
</dbReference>
<dbReference type="Pfam" id="PF01657">
    <property type="entry name" value="Stress-antifung"/>
    <property type="match status" value="2"/>
</dbReference>
<organism evidence="9 10">
    <name type="scientific">Canavalia gladiata</name>
    <name type="common">Sword bean</name>
    <name type="synonym">Dolichos gladiatus</name>
    <dbReference type="NCBI Taxonomy" id="3824"/>
    <lineage>
        <taxon>Eukaryota</taxon>
        <taxon>Viridiplantae</taxon>
        <taxon>Streptophyta</taxon>
        <taxon>Embryophyta</taxon>
        <taxon>Tracheophyta</taxon>
        <taxon>Spermatophyta</taxon>
        <taxon>Magnoliopsida</taxon>
        <taxon>eudicotyledons</taxon>
        <taxon>Gunneridae</taxon>
        <taxon>Pentapetalae</taxon>
        <taxon>rosids</taxon>
        <taxon>fabids</taxon>
        <taxon>Fabales</taxon>
        <taxon>Fabaceae</taxon>
        <taxon>Papilionoideae</taxon>
        <taxon>50 kb inversion clade</taxon>
        <taxon>NPAAA clade</taxon>
        <taxon>indigoferoid/millettioid clade</taxon>
        <taxon>Phaseoleae</taxon>
        <taxon>Canavalia</taxon>
    </lineage>
</organism>
<keyword evidence="2" id="KW-0964">Secreted</keyword>
<feature type="domain" description="Gnk2-homologous" evidence="8">
    <location>
        <begin position="33"/>
        <end position="140"/>
    </location>
</feature>
<keyword evidence="5" id="KW-0325">Glycoprotein</keyword>
<dbReference type="PROSITE" id="PS51473">
    <property type="entry name" value="GNK2"/>
    <property type="match status" value="2"/>
</dbReference>
<evidence type="ECO:0000259" key="8">
    <source>
        <dbReference type="PROSITE" id="PS51473"/>
    </source>
</evidence>
<sequence>MMRTPLNKKRSISFAFLLLLSFKPLNTKAQPPMYVGSNCPNTIQRPLSSAYQTNLKHILTWLSKDAATSQGYNYTSIGNNTIGKDDDVYGLYDCRGDMDKSFCQFCVSTAAEEVPQRCPNRVSAMIWYDFCIVRYSNENFFGKVITYPSWHYLGKKNISNSAEIQKADDFMKGLIQKATKETNQLFYMDGFNLNSTERRYGMVQCSRDLSNEGCRQCLEALIAQLPKCCEQKLGWSIWSESCLIKYDDHIFYLLHNQASQIDGLTTDIIPLSFHNVQTEETLNTDLPVIPLITILQSTDNFSEASKLGEGGFGPVYKTHGVAVVFKVVGRNNNVLLICISGYMAPEYAMEGLFSVKSDVFSFGVLVLEIISLENVVCRKMFGIDGSSGGKILDRK</sequence>
<dbReference type="FunFam" id="3.30.430.20:FF:000009">
    <property type="entry name" value="Cysteine-rich receptor-like protein kinase 28"/>
    <property type="match status" value="1"/>
</dbReference>
<feature type="domain" description="Gnk2-homologous" evidence="8">
    <location>
        <begin position="146"/>
        <end position="251"/>
    </location>
</feature>
<dbReference type="SUPFAM" id="SSF56112">
    <property type="entry name" value="Protein kinase-like (PK-like)"/>
    <property type="match status" value="1"/>
</dbReference>
<comment type="similarity">
    <text evidence="6">Belongs to the cysteine-rich repeat secretory protein family.</text>
</comment>
<evidence type="ECO:0000313" key="9">
    <source>
        <dbReference type="EMBL" id="KAK7314057.1"/>
    </source>
</evidence>
<keyword evidence="3 7" id="KW-0732">Signal</keyword>